<evidence type="ECO:0000313" key="1">
    <source>
        <dbReference type="EMBL" id="VYS91187.1"/>
    </source>
</evidence>
<sequence length="246" mass="29611">MTEKEKKVYEILLTPIMCDNNVKKICIQDNIIYSPQLYNSNLDEDMSDFSVGFYKIVYKDILKENNGKILKENGKYINENYMGDTIHSFNSLANVILGDRCKDCRSPKEMWPEELIDYHSKYHCLANFWIIPMCHGRKSAKLSWYDSLDYYLEEVKNYYLREVKLRFIESQEYFKNFTWESFLDTHGLSEYKMIDNPLKIYKEKEKKACLDEIERIYEFWENRASQIVKKYNNELYNYFNGLGLIN</sequence>
<protein>
    <submittedName>
        <fullName evidence="1">Uncharacterized protein</fullName>
    </submittedName>
</protein>
<name>A0A6N2SCU8_9FIRM</name>
<dbReference type="EMBL" id="CACRSW010000011">
    <property type="protein sequence ID" value="VYS91187.1"/>
    <property type="molecule type" value="Genomic_DNA"/>
</dbReference>
<accession>A0A6N2SCU8</accession>
<dbReference type="RefSeq" id="WP_070605255.1">
    <property type="nucleotide sequence ID" value="NZ_CACRSW010000011.1"/>
</dbReference>
<organism evidence="1">
    <name type="scientific">Anaerococcus vaginalis</name>
    <dbReference type="NCBI Taxonomy" id="33037"/>
    <lineage>
        <taxon>Bacteria</taxon>
        <taxon>Bacillati</taxon>
        <taxon>Bacillota</taxon>
        <taxon>Tissierellia</taxon>
        <taxon>Tissierellales</taxon>
        <taxon>Peptoniphilaceae</taxon>
        <taxon>Anaerococcus</taxon>
    </lineage>
</organism>
<reference evidence="1" key="1">
    <citation type="submission" date="2019-11" db="EMBL/GenBank/DDBJ databases">
        <authorList>
            <person name="Feng L."/>
        </authorList>
    </citation>
    <scope>NUCLEOTIDE SEQUENCE</scope>
    <source>
        <strain evidence="1">AvaginalisLFYP127</strain>
    </source>
</reference>
<gene>
    <name evidence="1" type="ORF">AVLFYP127_01831</name>
</gene>
<proteinExistence type="predicted"/>
<dbReference type="AlphaFoldDB" id="A0A6N2SCU8"/>